<proteinExistence type="inferred from homology"/>
<evidence type="ECO:0000313" key="7">
    <source>
        <dbReference type="Proteomes" id="UP000619761"/>
    </source>
</evidence>
<dbReference type="CDD" id="cd03768">
    <property type="entry name" value="SR_ResInv"/>
    <property type="match status" value="1"/>
</dbReference>
<dbReference type="InterPro" id="IPR006118">
    <property type="entry name" value="Recombinase_CS"/>
</dbReference>
<evidence type="ECO:0000313" key="6">
    <source>
        <dbReference type="EMBL" id="GGY79472.1"/>
    </source>
</evidence>
<dbReference type="Gene3D" id="3.40.50.1390">
    <property type="entry name" value="Resolvase, N-terminal catalytic domain"/>
    <property type="match status" value="1"/>
</dbReference>
<dbReference type="Proteomes" id="UP000619761">
    <property type="component" value="Unassembled WGS sequence"/>
</dbReference>
<reference evidence="7" key="1">
    <citation type="journal article" date="2019" name="Int. J. Syst. Evol. Microbiol.">
        <title>The Global Catalogue of Microorganisms (GCM) 10K type strain sequencing project: providing services to taxonomists for standard genome sequencing and annotation.</title>
        <authorList>
            <consortium name="The Broad Institute Genomics Platform"/>
            <consortium name="The Broad Institute Genome Sequencing Center for Infectious Disease"/>
            <person name="Wu L."/>
            <person name="Ma J."/>
        </authorList>
    </citation>
    <scope>NUCLEOTIDE SEQUENCE [LARGE SCALE GENOMIC DNA]</scope>
    <source>
        <strain evidence="7">KCTC 32239</strain>
    </source>
</reference>
<evidence type="ECO:0000256" key="2">
    <source>
        <dbReference type="ARBA" id="ARBA00022908"/>
    </source>
</evidence>
<dbReference type="Pfam" id="PF00239">
    <property type="entry name" value="Resolvase"/>
    <property type="match status" value="1"/>
</dbReference>
<comment type="caution">
    <text evidence="6">The sequence shown here is derived from an EMBL/GenBank/DDBJ whole genome shotgun (WGS) entry which is preliminary data.</text>
</comment>
<dbReference type="PROSITE" id="PS51736">
    <property type="entry name" value="RECOMBINASES_3"/>
    <property type="match status" value="1"/>
</dbReference>
<keyword evidence="4" id="KW-0233">DNA recombination</keyword>
<keyword evidence="2" id="KW-0229">DNA integration</keyword>
<name>A0ABQ3B7U7_9GAMM</name>
<keyword evidence="7" id="KW-1185">Reference proteome</keyword>
<evidence type="ECO:0000256" key="3">
    <source>
        <dbReference type="ARBA" id="ARBA00023125"/>
    </source>
</evidence>
<dbReference type="InterPro" id="IPR006119">
    <property type="entry name" value="Resolv_N"/>
</dbReference>
<gene>
    <name evidence="6" type="ORF">GCM10011613_25410</name>
</gene>
<evidence type="ECO:0000259" key="5">
    <source>
        <dbReference type="PROSITE" id="PS51736"/>
    </source>
</evidence>
<dbReference type="PROSITE" id="PS00398">
    <property type="entry name" value="RECOMBINASES_2"/>
    <property type="match status" value="1"/>
</dbReference>
<dbReference type="PANTHER" id="PTHR30461">
    <property type="entry name" value="DNA-INVERTASE FROM LAMBDOID PROPHAGE"/>
    <property type="match status" value="1"/>
</dbReference>
<organism evidence="6 7">
    <name type="scientific">Cellvibrio zantedeschiae</name>
    <dbReference type="NCBI Taxonomy" id="1237077"/>
    <lineage>
        <taxon>Bacteria</taxon>
        <taxon>Pseudomonadati</taxon>
        <taxon>Pseudomonadota</taxon>
        <taxon>Gammaproteobacteria</taxon>
        <taxon>Cellvibrionales</taxon>
        <taxon>Cellvibrionaceae</taxon>
        <taxon>Cellvibrio</taxon>
    </lineage>
</organism>
<dbReference type="EMBL" id="BMYZ01000002">
    <property type="protein sequence ID" value="GGY79472.1"/>
    <property type="molecule type" value="Genomic_DNA"/>
</dbReference>
<dbReference type="SUPFAM" id="SSF53041">
    <property type="entry name" value="Resolvase-like"/>
    <property type="match status" value="1"/>
</dbReference>
<dbReference type="InterPro" id="IPR050639">
    <property type="entry name" value="SSR_resolvase"/>
</dbReference>
<evidence type="ECO:0000256" key="1">
    <source>
        <dbReference type="ARBA" id="ARBA00009913"/>
    </source>
</evidence>
<dbReference type="SMART" id="SM00857">
    <property type="entry name" value="Resolvase"/>
    <property type="match status" value="1"/>
</dbReference>
<evidence type="ECO:0000256" key="4">
    <source>
        <dbReference type="ARBA" id="ARBA00023172"/>
    </source>
</evidence>
<keyword evidence="3" id="KW-0238">DNA-binding</keyword>
<comment type="similarity">
    <text evidence="1">Belongs to the site-specific recombinase resolvase family.</text>
</comment>
<sequence>MDYIREGDRLVVTRLDRLARSVLDLAKISDRFTQEGIDLIVLDQHIDTSTPSGKLLFNMLAVIAEFENDLRRERQTEGIAKAKELNIKFGRPSSLSDSEEIELLNDKQAGMPMSQLLKKYKIGKATAYRIISRLSSDDKMPNQNINELEV</sequence>
<feature type="domain" description="Resolvase/invertase-type recombinase catalytic" evidence="5">
    <location>
        <begin position="1"/>
        <end position="86"/>
    </location>
</feature>
<dbReference type="PANTHER" id="PTHR30461:SF26">
    <property type="entry name" value="RESOLVASE HOMOLOG YNEB"/>
    <property type="match status" value="1"/>
</dbReference>
<accession>A0ABQ3B7U7</accession>
<dbReference type="InterPro" id="IPR036162">
    <property type="entry name" value="Resolvase-like_N_sf"/>
</dbReference>
<protein>
    <recommendedName>
        <fullName evidence="5">Resolvase/invertase-type recombinase catalytic domain-containing protein</fullName>
    </recommendedName>
</protein>